<dbReference type="InterPro" id="IPR032872">
    <property type="entry name" value="WAK_assoc_C"/>
</dbReference>
<dbReference type="Pfam" id="PF13947">
    <property type="entry name" value="GUB_WAK_bind"/>
    <property type="match status" value="1"/>
</dbReference>
<dbReference type="GO" id="GO:0016020">
    <property type="term" value="C:membrane"/>
    <property type="evidence" value="ECO:0007669"/>
    <property type="project" value="UniProtKB-SubCell"/>
</dbReference>
<keyword evidence="2" id="KW-0808">Transferase</keyword>
<accession>A0A7J6WVU3</accession>
<comment type="caution">
    <text evidence="10">The sequence shown here is derived from an EMBL/GenBank/DDBJ whole genome shotgun (WGS) entry which is preliminary data.</text>
</comment>
<proteinExistence type="predicted"/>
<keyword evidence="8" id="KW-1133">Transmembrane helix</keyword>
<name>A0A7J6WVU3_THATH</name>
<keyword evidence="6" id="KW-0325">Glycoprotein</keyword>
<dbReference type="Pfam" id="PF14380">
    <property type="entry name" value="WAK_assoc"/>
    <property type="match status" value="2"/>
</dbReference>
<dbReference type="InterPro" id="IPR017441">
    <property type="entry name" value="Protein_kinase_ATP_BS"/>
</dbReference>
<dbReference type="OrthoDB" id="1507006at2759"/>
<evidence type="ECO:0000256" key="5">
    <source>
        <dbReference type="ARBA" id="ARBA00022840"/>
    </source>
</evidence>
<feature type="domain" description="Protein kinase" evidence="9">
    <location>
        <begin position="64"/>
        <end position="441"/>
    </location>
</feature>
<dbReference type="GO" id="GO:0004672">
    <property type="term" value="F:protein kinase activity"/>
    <property type="evidence" value="ECO:0007669"/>
    <property type="project" value="InterPro"/>
</dbReference>
<evidence type="ECO:0000256" key="7">
    <source>
        <dbReference type="PROSITE-ProRule" id="PRU10141"/>
    </source>
</evidence>
<evidence type="ECO:0000256" key="3">
    <source>
        <dbReference type="ARBA" id="ARBA00022729"/>
    </source>
</evidence>
<dbReference type="InterPro" id="IPR001245">
    <property type="entry name" value="Ser-Thr/Tyr_kinase_cat_dom"/>
</dbReference>
<gene>
    <name evidence="10" type="ORF">FRX31_008855</name>
</gene>
<dbReference type="Gene3D" id="3.30.200.20">
    <property type="entry name" value="Phosphorylase Kinase, domain 1"/>
    <property type="match status" value="3"/>
</dbReference>
<feature type="binding site" evidence="7">
    <location>
        <position position="92"/>
    </location>
    <ligand>
        <name>ATP</name>
        <dbReference type="ChEBI" id="CHEBI:30616"/>
    </ligand>
</feature>
<keyword evidence="5 7" id="KW-0067">ATP-binding</keyword>
<dbReference type="PROSITE" id="PS50011">
    <property type="entry name" value="PROTEIN_KINASE_DOM"/>
    <property type="match status" value="1"/>
</dbReference>
<keyword evidence="11" id="KW-1185">Reference proteome</keyword>
<sequence length="1192" mass="134434">LIVGIGGVLASTLVFCCQRFLKGNSILFWKRKKKAHGVVEEFLKNYGSLAPKRYDYSDIKNITRSFKDKIGQGGYGGVYKGKLLDGRLVAVKLLEKAKGDGEEFINEVASISRTSHVNVVSLLGFCFDGSKRALIYEFMVNGSLEKLGKVRFPFSNMSNPECGLSILDCTGPEPQVQFHENGKWYPVLYIDYSISTIKVLDEDLQTYLQYDFCSFLNNFSQETSPFLYINVTETHPFYKCKQEPISPSNFLNQFPNFTRCVDKGSYDLYFYFDPKRSLPPLPENLSNRCSVVHLPSPPIIFDELNLYYLRSMFIANFTLTWKVRPDCWDCHRKAGRCLTNPNKEFECHSSLKKGPSVRKKMAIALTTASIVLVGGLVVVTIMMVVSYYSTGKHLLATNSTLYIWKRKKKAQRKVEELLKNCGALALNRYNYSDIKKITSSFKDKIGEGGYGGVYKGKLIDGRLVAVKLLDKAKESEAQRCPPFRCGKLGDVAFPFSNTSNPECGLAVMDCTGPQERVQFNKQGKWYYVDYFNYTVSTIVIHDQDLQKDLESNQCDSLNSFPETVSPLLFLNVTKTQPFYKCKREPDSNSLSKFFKNLELSSYTSCRNYDLYFYLNHERSLPYLPRNLTYLCSLVHLPYQPDNFGINDNLISLWDANFTIIWGVPQGCWDCYGSNVGKKVQIGLFVGIGGVLASTLVFCCQRFLQANSILFWKRKKKAHGVVEEFLKNYGSLAPKRYNYSDIKNITCSFKDKIGQGGYGGVYKGKFLDGRLVAVKLLNKAKGDGKDFINEVASISRTSHVNIVSYCTDDPKYVSCATAFDCGKVKNITYPFWGNGRPEYCGHRDFELKCQEESVYIEIQSQNYTVSAIDEVKRTLSVFPAKNDYTNICPSQFFNISIHFDLFHISTPSTQTLTLFYSCPSIQQLFNNRFDCSINGNKSNNYFLVNDNMGVISGAPPDISRCQFIVEVHVLQTNLVDKFSSYSGYEANPTQTAVTLEELLAYGFEVGYVMDITVCNECENSGGRCGYELHSVQPTCYCYDGQYPKSCVAKHPSHSQKLNATDMFDCSINANATNNYFWIDYTPETAPFPNLIQCQVKITVPVLRDLVAKPMFHGLNNFSLNLEEVLRNGFAVEYVRNVSECKSCKSSGGQCRYDVKAGQPTCFCRDATVVSTSGGVLLGQVSINLPHQSLLGVV</sequence>
<dbReference type="GO" id="GO:0030247">
    <property type="term" value="F:polysaccharide binding"/>
    <property type="evidence" value="ECO:0007669"/>
    <property type="project" value="InterPro"/>
</dbReference>
<dbReference type="InterPro" id="IPR011009">
    <property type="entry name" value="Kinase-like_dom_sf"/>
</dbReference>
<dbReference type="PROSITE" id="PS00107">
    <property type="entry name" value="PROTEIN_KINASE_ATP"/>
    <property type="match status" value="1"/>
</dbReference>
<dbReference type="EMBL" id="JABWDY010009265">
    <property type="protein sequence ID" value="KAF5201556.1"/>
    <property type="molecule type" value="Genomic_DNA"/>
</dbReference>
<evidence type="ECO:0000256" key="6">
    <source>
        <dbReference type="ARBA" id="ARBA00023180"/>
    </source>
</evidence>
<evidence type="ECO:0000256" key="4">
    <source>
        <dbReference type="ARBA" id="ARBA00022741"/>
    </source>
</evidence>
<keyword evidence="4 7" id="KW-0547">Nucleotide-binding</keyword>
<evidence type="ECO:0000256" key="8">
    <source>
        <dbReference type="SAM" id="Phobius"/>
    </source>
</evidence>
<dbReference type="InterPro" id="IPR000719">
    <property type="entry name" value="Prot_kinase_dom"/>
</dbReference>
<reference evidence="10 11" key="1">
    <citation type="submission" date="2020-06" db="EMBL/GenBank/DDBJ databases">
        <title>Transcriptomic and genomic resources for Thalictrum thalictroides and T. hernandezii: Facilitating candidate gene discovery in an emerging model plant lineage.</title>
        <authorList>
            <person name="Arias T."/>
            <person name="Riano-Pachon D.M."/>
            <person name="Di Stilio V.S."/>
        </authorList>
    </citation>
    <scope>NUCLEOTIDE SEQUENCE [LARGE SCALE GENOMIC DNA]</scope>
    <source>
        <strain evidence="11">cv. WT478/WT964</strain>
        <tissue evidence="10">Leaves</tissue>
    </source>
</reference>
<keyword evidence="10" id="KW-0675">Receptor</keyword>
<dbReference type="Proteomes" id="UP000554482">
    <property type="component" value="Unassembled WGS sequence"/>
</dbReference>
<comment type="subcellular location">
    <subcellularLocation>
        <location evidence="1">Membrane</location>
        <topology evidence="1">Single-pass membrane protein</topology>
    </subcellularLocation>
</comment>
<dbReference type="InterPro" id="IPR025287">
    <property type="entry name" value="WAK_GUB"/>
</dbReference>
<feature type="transmembrane region" description="Helical" evidence="8">
    <location>
        <begin position="362"/>
        <end position="388"/>
    </location>
</feature>
<evidence type="ECO:0000259" key="9">
    <source>
        <dbReference type="PROSITE" id="PS50011"/>
    </source>
</evidence>
<dbReference type="Pfam" id="PF07714">
    <property type="entry name" value="PK_Tyr_Ser-Thr"/>
    <property type="match status" value="1"/>
</dbReference>
<keyword evidence="8" id="KW-0472">Membrane</keyword>
<organism evidence="10 11">
    <name type="scientific">Thalictrum thalictroides</name>
    <name type="common">Rue-anemone</name>
    <name type="synonym">Anemone thalictroides</name>
    <dbReference type="NCBI Taxonomy" id="46969"/>
    <lineage>
        <taxon>Eukaryota</taxon>
        <taxon>Viridiplantae</taxon>
        <taxon>Streptophyta</taxon>
        <taxon>Embryophyta</taxon>
        <taxon>Tracheophyta</taxon>
        <taxon>Spermatophyta</taxon>
        <taxon>Magnoliopsida</taxon>
        <taxon>Ranunculales</taxon>
        <taxon>Ranunculaceae</taxon>
        <taxon>Thalictroideae</taxon>
        <taxon>Thalictrum</taxon>
    </lineage>
</organism>
<dbReference type="PANTHER" id="PTHR46008">
    <property type="entry name" value="LEAF RUST 10 DISEASE-RESISTANCE LOCUS RECEPTOR-LIKE PROTEIN KINASE-LIKE 1.4"/>
    <property type="match status" value="1"/>
</dbReference>
<protein>
    <submittedName>
        <fullName evidence="10">Pr5-like receptor kinase</fullName>
    </submittedName>
</protein>
<evidence type="ECO:0000256" key="2">
    <source>
        <dbReference type="ARBA" id="ARBA00022679"/>
    </source>
</evidence>
<keyword evidence="10" id="KW-0418">Kinase</keyword>
<feature type="non-terminal residue" evidence="10">
    <location>
        <position position="1"/>
    </location>
</feature>
<feature type="transmembrane region" description="Helical" evidence="8">
    <location>
        <begin position="681"/>
        <end position="703"/>
    </location>
</feature>
<dbReference type="SUPFAM" id="SSF56112">
    <property type="entry name" value="Protein kinase-like (PK-like)"/>
    <property type="match status" value="3"/>
</dbReference>
<keyword evidence="8" id="KW-0812">Transmembrane</keyword>
<evidence type="ECO:0000313" key="11">
    <source>
        <dbReference type="Proteomes" id="UP000554482"/>
    </source>
</evidence>
<dbReference type="PANTHER" id="PTHR46008:SF2">
    <property type="entry name" value="LEAF RUST 10 DISEASE-RESISTANCE LOCUS RECEPTOR-LIKE PROTEIN KINASE-LIKE 1.4"/>
    <property type="match status" value="1"/>
</dbReference>
<dbReference type="FunFam" id="3.30.200.20:FF:000178">
    <property type="entry name" value="serine/threonine-protein kinase PBS1-like"/>
    <property type="match status" value="1"/>
</dbReference>
<dbReference type="AlphaFoldDB" id="A0A7J6WVU3"/>
<keyword evidence="3" id="KW-0732">Signal</keyword>
<evidence type="ECO:0000313" key="10">
    <source>
        <dbReference type="EMBL" id="KAF5201556.1"/>
    </source>
</evidence>
<evidence type="ECO:0000256" key="1">
    <source>
        <dbReference type="ARBA" id="ARBA00004167"/>
    </source>
</evidence>
<dbReference type="GO" id="GO:0005524">
    <property type="term" value="F:ATP binding"/>
    <property type="evidence" value="ECO:0007669"/>
    <property type="project" value="UniProtKB-UniRule"/>
</dbReference>